<evidence type="ECO:0000256" key="6">
    <source>
        <dbReference type="ARBA" id="ARBA00022801"/>
    </source>
</evidence>
<dbReference type="PANTHER" id="PTHR37425">
    <property type="match status" value="1"/>
</dbReference>
<dbReference type="Proteomes" id="UP000094165">
    <property type="component" value="Unassembled WGS sequence"/>
</dbReference>
<dbReference type="InterPro" id="IPR006311">
    <property type="entry name" value="TAT_signal"/>
</dbReference>
<keyword evidence="6" id="KW-0378">Hydrolase</keyword>
<evidence type="ECO:0000256" key="8">
    <source>
        <dbReference type="ARBA" id="ARBA00023049"/>
    </source>
</evidence>
<evidence type="ECO:0000256" key="7">
    <source>
        <dbReference type="ARBA" id="ARBA00022833"/>
    </source>
</evidence>
<comment type="caution">
    <text evidence="12">The sequence shown here is derived from an EMBL/GenBank/DDBJ whole genome shotgun (WGS) entry which is preliminary data.</text>
</comment>
<keyword evidence="3" id="KW-0645">Protease</keyword>
<evidence type="ECO:0000256" key="2">
    <source>
        <dbReference type="ARBA" id="ARBA00004776"/>
    </source>
</evidence>
<dbReference type="CDD" id="cd14844">
    <property type="entry name" value="Zn-DD-carboxypeptidase_like"/>
    <property type="match status" value="1"/>
</dbReference>
<dbReference type="GO" id="GO:0006508">
    <property type="term" value="P:proteolysis"/>
    <property type="evidence" value="ECO:0007669"/>
    <property type="project" value="UniProtKB-KW"/>
</dbReference>
<name>A0A1E5D386_9VIBR</name>
<evidence type="ECO:0000256" key="9">
    <source>
        <dbReference type="ARBA" id="ARBA00023316"/>
    </source>
</evidence>
<proteinExistence type="inferred from homology"/>
<dbReference type="InterPro" id="IPR009045">
    <property type="entry name" value="Zn_M74/Hedgehog-like"/>
</dbReference>
<dbReference type="GO" id="GO:0071555">
    <property type="term" value="P:cell wall organization"/>
    <property type="evidence" value="ECO:0007669"/>
    <property type="project" value="UniProtKB-KW"/>
</dbReference>
<protein>
    <recommendedName>
        <fullName evidence="11">Murein endopeptidase K</fullName>
    </recommendedName>
</protein>
<keyword evidence="4" id="KW-0479">Metal-binding</keyword>
<keyword evidence="7" id="KW-0862">Zinc</keyword>
<accession>A0A1E5D386</accession>
<dbReference type="GO" id="GO:0008237">
    <property type="term" value="F:metallopeptidase activity"/>
    <property type="evidence" value="ECO:0007669"/>
    <property type="project" value="UniProtKB-KW"/>
</dbReference>
<dbReference type="EMBL" id="AJYW02000063">
    <property type="protein sequence ID" value="OEE78007.1"/>
    <property type="molecule type" value="Genomic_DNA"/>
</dbReference>
<dbReference type="GO" id="GO:0046872">
    <property type="term" value="F:metal ion binding"/>
    <property type="evidence" value="ECO:0007669"/>
    <property type="project" value="UniProtKB-KW"/>
</dbReference>
<keyword evidence="5" id="KW-0732">Signal</keyword>
<sequence length="195" mass="21665">MSVFPLIRGTNFSMSQSLFSRREFIRLAGSGLVVASLAPRLAQASYPDKPRTIAMNNLHTGESLESCYFNGQDYVASELGRLNHICRDFRRNEVFAMDKNLFEQINQIQTLLGTQAEVQIISGYRSPATNEALRSKSSGVAKKSFHMLGQALDFRLDGVKLSHVREAAMTLKAGGVGYYPKSNFVHIDTGPSRAW</sequence>
<gene>
    <name evidence="12" type="ORF">A130_13940</name>
</gene>
<keyword evidence="13" id="KW-1185">Reference proteome</keyword>
<evidence type="ECO:0000256" key="1">
    <source>
        <dbReference type="ARBA" id="ARBA00001947"/>
    </source>
</evidence>
<evidence type="ECO:0000256" key="10">
    <source>
        <dbReference type="ARBA" id="ARBA00093448"/>
    </source>
</evidence>
<evidence type="ECO:0000256" key="3">
    <source>
        <dbReference type="ARBA" id="ARBA00022670"/>
    </source>
</evidence>
<dbReference type="Pfam" id="PF05951">
    <property type="entry name" value="Peptidase_M15_2"/>
    <property type="match status" value="1"/>
</dbReference>
<reference evidence="12 13" key="1">
    <citation type="journal article" date="2012" name="Science">
        <title>Ecological populations of bacteria act as socially cohesive units of antibiotic production and resistance.</title>
        <authorList>
            <person name="Cordero O.X."/>
            <person name="Wildschutte H."/>
            <person name="Kirkup B."/>
            <person name="Proehl S."/>
            <person name="Ngo L."/>
            <person name="Hussain F."/>
            <person name="Le Roux F."/>
            <person name="Mincer T."/>
            <person name="Polz M.F."/>
        </authorList>
    </citation>
    <scope>NUCLEOTIDE SEQUENCE [LARGE SCALE GENOMIC DNA]</scope>
    <source>
        <strain evidence="12 13">FF-238</strain>
    </source>
</reference>
<organism evidence="12 13">
    <name type="scientific">Vibrio genomosp. F6 str. FF-238</name>
    <dbReference type="NCBI Taxonomy" id="1191298"/>
    <lineage>
        <taxon>Bacteria</taxon>
        <taxon>Pseudomonadati</taxon>
        <taxon>Pseudomonadota</taxon>
        <taxon>Gammaproteobacteria</taxon>
        <taxon>Vibrionales</taxon>
        <taxon>Vibrionaceae</taxon>
        <taxon>Vibrio</taxon>
    </lineage>
</organism>
<comment type="similarity">
    <text evidence="10">Belongs to the peptidase M15 family.</text>
</comment>
<evidence type="ECO:0000313" key="13">
    <source>
        <dbReference type="Proteomes" id="UP000094165"/>
    </source>
</evidence>
<dbReference type="SUPFAM" id="SSF55166">
    <property type="entry name" value="Hedgehog/DD-peptidase"/>
    <property type="match status" value="1"/>
</dbReference>
<evidence type="ECO:0000256" key="4">
    <source>
        <dbReference type="ARBA" id="ARBA00022723"/>
    </source>
</evidence>
<keyword evidence="8" id="KW-0482">Metalloprotease</keyword>
<dbReference type="Gene3D" id="3.30.1380.10">
    <property type="match status" value="1"/>
</dbReference>
<comment type="pathway">
    <text evidence="2">Cell wall biogenesis; cell wall polysaccharide biosynthesis.</text>
</comment>
<comment type="cofactor">
    <cofactor evidence="1">
        <name>Zn(2+)</name>
        <dbReference type="ChEBI" id="CHEBI:29105"/>
    </cofactor>
</comment>
<dbReference type="PROSITE" id="PS51318">
    <property type="entry name" value="TAT"/>
    <property type="match status" value="1"/>
</dbReference>
<dbReference type="InterPro" id="IPR010275">
    <property type="entry name" value="MepK"/>
</dbReference>
<dbReference type="PANTHER" id="PTHR37425:SF1">
    <property type="entry name" value="OUTER MEMBRANE PROTEIN"/>
    <property type="match status" value="1"/>
</dbReference>
<dbReference type="AlphaFoldDB" id="A0A1E5D386"/>
<evidence type="ECO:0000256" key="5">
    <source>
        <dbReference type="ARBA" id="ARBA00022729"/>
    </source>
</evidence>
<evidence type="ECO:0000313" key="12">
    <source>
        <dbReference type="EMBL" id="OEE78007.1"/>
    </source>
</evidence>
<evidence type="ECO:0000256" key="11">
    <source>
        <dbReference type="ARBA" id="ARBA00093666"/>
    </source>
</evidence>
<keyword evidence="9" id="KW-0961">Cell wall biogenesis/degradation</keyword>